<gene>
    <name evidence="2" type="ORF">FGO68_gene11639</name>
</gene>
<evidence type="ECO:0000313" key="2">
    <source>
        <dbReference type="EMBL" id="TNV83851.1"/>
    </source>
</evidence>
<organism evidence="2 3">
    <name type="scientific">Halteria grandinella</name>
    <dbReference type="NCBI Taxonomy" id="5974"/>
    <lineage>
        <taxon>Eukaryota</taxon>
        <taxon>Sar</taxon>
        <taxon>Alveolata</taxon>
        <taxon>Ciliophora</taxon>
        <taxon>Intramacronucleata</taxon>
        <taxon>Spirotrichea</taxon>
        <taxon>Stichotrichia</taxon>
        <taxon>Sporadotrichida</taxon>
        <taxon>Halteriidae</taxon>
        <taxon>Halteria</taxon>
    </lineage>
</organism>
<protein>
    <submittedName>
        <fullName evidence="2">Uncharacterized protein</fullName>
    </submittedName>
</protein>
<name>A0A8J8NXX2_HALGN</name>
<proteinExistence type="predicted"/>
<evidence type="ECO:0000256" key="1">
    <source>
        <dbReference type="SAM" id="MobiDB-lite"/>
    </source>
</evidence>
<dbReference type="Proteomes" id="UP000785679">
    <property type="component" value="Unassembled WGS sequence"/>
</dbReference>
<feature type="region of interest" description="Disordered" evidence="1">
    <location>
        <begin position="637"/>
        <end position="660"/>
    </location>
</feature>
<reference evidence="2" key="1">
    <citation type="submission" date="2019-06" db="EMBL/GenBank/DDBJ databases">
        <authorList>
            <person name="Zheng W."/>
        </authorList>
    </citation>
    <scope>NUCLEOTIDE SEQUENCE</scope>
    <source>
        <strain evidence="2">QDHG01</strain>
    </source>
</reference>
<sequence>MLEIAKTQFKIQALDKQSHSYIDTQQSVAKYFAPLAKPRLIAKVGDRQLLKGEKIYVRDPARFVRNEDPPGKGNVAGEVNEMMMNPEKFEKKKGLTEDVEEKPSSPIITQIAKAVFTTNSTLGAFIHNDQSMILGSTMLDNSTQEPPPINPYKDKLQKALSFKLSPGQLLPAATPAPIIEPLQNQRSFVSAFKDSLYNRANEDSLLQNISIDEEQEKLIERAKSVLRDYLDSDPERMDIYYGKARYMKQAQAVGSTTNRSQSTNTHYKVMSMTSRPGINAAKDTLQTKSAYPSKENQETAATNPTQVTLPCDESSINQGTSALNTLRDRGSPTLESQSHSKSNTKSIFHQLQQPQSHLDRNRFFQETPIKSRGYQNDQDRSLVLPTLHGGINNTVSFSMLQNTPASGGNKQQKPSMKVEDHAININAINQKDTKRSRPLVLNTKPVIAHDDQQTFGTNGFDIPGQGDLMGAKYKSEKKLQKDGATTPMERVNQIVNLTQKVKRLDSIPNSEMGNQFSPLGDTSNDTITFYRKTKSPFIKKTERLLSNRGTDYDYASFKMSLHEEQTSKRLIKKANMLKNNVTGGFVNRRKTQLLGFKLMQVLQTEGEEYLLAKMNSQTQKVMDITEKKGFGREISKMRQRESELGQTSEETERAVSVATQ</sequence>
<evidence type="ECO:0000313" key="3">
    <source>
        <dbReference type="Proteomes" id="UP000785679"/>
    </source>
</evidence>
<dbReference type="AlphaFoldDB" id="A0A8J8NXX2"/>
<feature type="compositionally biased region" description="Polar residues" evidence="1">
    <location>
        <begin position="333"/>
        <end position="356"/>
    </location>
</feature>
<accession>A0A8J8NXX2</accession>
<comment type="caution">
    <text evidence="2">The sequence shown here is derived from an EMBL/GenBank/DDBJ whole genome shotgun (WGS) entry which is preliminary data.</text>
</comment>
<dbReference type="EMBL" id="RRYP01003383">
    <property type="protein sequence ID" value="TNV83851.1"/>
    <property type="molecule type" value="Genomic_DNA"/>
</dbReference>
<feature type="region of interest" description="Disordered" evidence="1">
    <location>
        <begin position="291"/>
        <end position="359"/>
    </location>
</feature>
<keyword evidence="3" id="KW-1185">Reference proteome</keyword>
<feature type="compositionally biased region" description="Polar residues" evidence="1">
    <location>
        <begin position="298"/>
        <end position="324"/>
    </location>
</feature>